<keyword evidence="3" id="KW-0645">Protease</keyword>
<sequence>MEKKKTNSGLSKIGMPTTKRTVLVTGFGPFGVHKVNASWVVVQHVAKLGLGDDVCLIVKEVPVAYKSVKTDIPLLWSEFNPVLVIHVGVSGIANTLTLEQIAHNDGYFLDDINDYHPENNKCVEGAEDTISSEINMQLICDAVNNSDKFTAVVSEDAGRYLCDYSYFTSLYIDRTRCAFIHVPTLDKGYTSEELAQGVKMAILLMLEQISS</sequence>
<dbReference type="EC" id="3.4.19.3" evidence="6"/>
<evidence type="ECO:0000313" key="7">
    <source>
        <dbReference type="EMBL" id="CAI9733622.1"/>
    </source>
</evidence>
<dbReference type="GO" id="GO:0006508">
    <property type="term" value="P:proteolysis"/>
    <property type="evidence" value="ECO:0007669"/>
    <property type="project" value="UniProtKB-KW"/>
</dbReference>
<dbReference type="InterPro" id="IPR036440">
    <property type="entry name" value="Peptidase_C15-like_sf"/>
</dbReference>
<protein>
    <recommendedName>
        <fullName evidence="6">Pyroglutamyl-peptidase I</fullName>
        <ecNumber evidence="6">3.4.19.3</ecNumber>
    </recommendedName>
</protein>
<comment type="similarity">
    <text evidence="1">Belongs to the peptidase C15 family.</text>
</comment>
<dbReference type="CDD" id="cd00501">
    <property type="entry name" value="Peptidase_C15"/>
    <property type="match status" value="1"/>
</dbReference>
<keyword evidence="8" id="KW-1185">Reference proteome</keyword>
<dbReference type="PANTHER" id="PTHR23402">
    <property type="entry name" value="PROTEASE FAMILY C15 PYROGLUTAMYL-PEPTIDASE I-RELATED"/>
    <property type="match status" value="1"/>
</dbReference>
<dbReference type="GO" id="GO:0005829">
    <property type="term" value="C:cytosol"/>
    <property type="evidence" value="ECO:0007669"/>
    <property type="project" value="InterPro"/>
</dbReference>
<name>A0AA36BHR4_OCTVU</name>
<dbReference type="EMBL" id="OX597828">
    <property type="protein sequence ID" value="CAI9733622.1"/>
    <property type="molecule type" value="Genomic_DNA"/>
</dbReference>
<dbReference type="Proteomes" id="UP001162480">
    <property type="component" value="Chromosome 15"/>
</dbReference>
<dbReference type="InterPro" id="IPR033694">
    <property type="entry name" value="PGPEP1_Cys_AS"/>
</dbReference>
<dbReference type="InterPro" id="IPR000816">
    <property type="entry name" value="Peptidase_C15"/>
</dbReference>
<dbReference type="Gene3D" id="3.40.630.20">
    <property type="entry name" value="Peptidase C15, pyroglutamyl peptidase I-like"/>
    <property type="match status" value="1"/>
</dbReference>
<dbReference type="PANTHER" id="PTHR23402:SF1">
    <property type="entry name" value="PYROGLUTAMYL-PEPTIDASE I"/>
    <property type="match status" value="1"/>
</dbReference>
<evidence type="ECO:0000256" key="1">
    <source>
        <dbReference type="ARBA" id="ARBA00006641"/>
    </source>
</evidence>
<dbReference type="PRINTS" id="PR00706">
    <property type="entry name" value="PYROGLUPTASE"/>
</dbReference>
<feature type="active site" evidence="6">
    <location>
        <position position="162"/>
    </location>
</feature>
<evidence type="ECO:0000256" key="2">
    <source>
        <dbReference type="ARBA" id="ARBA00022490"/>
    </source>
</evidence>
<gene>
    <name evidence="7" type="ORF">OCTVUL_1B005132</name>
</gene>
<reference evidence="7" key="1">
    <citation type="submission" date="2023-08" db="EMBL/GenBank/DDBJ databases">
        <authorList>
            <person name="Alioto T."/>
            <person name="Alioto T."/>
            <person name="Gomez Garrido J."/>
        </authorList>
    </citation>
    <scope>NUCLEOTIDE SEQUENCE</scope>
</reference>
<dbReference type="InterPro" id="IPR016125">
    <property type="entry name" value="Peptidase_C15-like"/>
</dbReference>
<accession>A0AA36BHR4</accession>
<evidence type="ECO:0000256" key="5">
    <source>
        <dbReference type="ARBA" id="ARBA00022807"/>
    </source>
</evidence>
<evidence type="ECO:0000256" key="4">
    <source>
        <dbReference type="ARBA" id="ARBA00022801"/>
    </source>
</evidence>
<proteinExistence type="inferred from homology"/>
<evidence type="ECO:0000256" key="3">
    <source>
        <dbReference type="ARBA" id="ARBA00022670"/>
    </source>
</evidence>
<keyword evidence="2" id="KW-0963">Cytoplasm</keyword>
<comment type="catalytic activity">
    <reaction evidence="6">
        <text>Release of an N-terminal pyroglutamyl group from a polypeptide, the second amino acid generally not being Pro.</text>
        <dbReference type="EC" id="3.4.19.3"/>
    </reaction>
</comment>
<dbReference type="AlphaFoldDB" id="A0AA36BHR4"/>
<evidence type="ECO:0000256" key="6">
    <source>
        <dbReference type="PROSITE-ProRule" id="PRU10077"/>
    </source>
</evidence>
<evidence type="ECO:0000313" key="8">
    <source>
        <dbReference type="Proteomes" id="UP001162480"/>
    </source>
</evidence>
<dbReference type="Pfam" id="PF01470">
    <property type="entry name" value="Peptidase_C15"/>
    <property type="match status" value="1"/>
</dbReference>
<organism evidence="7 8">
    <name type="scientific">Octopus vulgaris</name>
    <name type="common">Common octopus</name>
    <dbReference type="NCBI Taxonomy" id="6645"/>
    <lineage>
        <taxon>Eukaryota</taxon>
        <taxon>Metazoa</taxon>
        <taxon>Spiralia</taxon>
        <taxon>Lophotrochozoa</taxon>
        <taxon>Mollusca</taxon>
        <taxon>Cephalopoda</taxon>
        <taxon>Coleoidea</taxon>
        <taxon>Octopodiformes</taxon>
        <taxon>Octopoda</taxon>
        <taxon>Incirrata</taxon>
        <taxon>Octopodidae</taxon>
        <taxon>Octopus</taxon>
    </lineage>
</organism>
<keyword evidence="4" id="KW-0378">Hydrolase</keyword>
<keyword evidence="5" id="KW-0788">Thiol protease</keyword>
<dbReference type="SUPFAM" id="SSF53182">
    <property type="entry name" value="Pyrrolidone carboxyl peptidase (pyroglutamate aminopeptidase)"/>
    <property type="match status" value="1"/>
</dbReference>
<dbReference type="PIRSF" id="PIRSF015592">
    <property type="entry name" value="Prld-crbxl_pptds"/>
    <property type="match status" value="1"/>
</dbReference>
<dbReference type="PROSITE" id="PS01334">
    <property type="entry name" value="PYRASE_CYS"/>
    <property type="match status" value="1"/>
</dbReference>
<dbReference type="GO" id="GO:0016920">
    <property type="term" value="F:pyroglutamyl-peptidase activity"/>
    <property type="evidence" value="ECO:0007669"/>
    <property type="project" value="UniProtKB-EC"/>
</dbReference>